<evidence type="ECO:0000313" key="1">
    <source>
        <dbReference type="EMBL" id="GAA1660035.1"/>
    </source>
</evidence>
<protein>
    <recommendedName>
        <fullName evidence="3">Antibiotic biosynthesis monooxygenase</fullName>
    </recommendedName>
</protein>
<evidence type="ECO:0008006" key="3">
    <source>
        <dbReference type="Google" id="ProtNLM"/>
    </source>
</evidence>
<evidence type="ECO:0000313" key="2">
    <source>
        <dbReference type="Proteomes" id="UP001501319"/>
    </source>
</evidence>
<sequence length="203" mass="22009">MQHVQVNLLAADPARLGEAIRYLEEKTRPLLEDLVGSQGLSVSVNELGVAVIEEFWVSHDAMREHEKTVAPSRAEVARFSGGTISSERFAVGSFTRVGRTQPGAGMRLTRMDTDASRIDDVVAGYEDTALPWLTETPGFVAALLFIDRKTGRSISETRWDDFTTLDANRSAAAAIRADLVAATGSSIRAVEEYALLVDTAEPA</sequence>
<name>A0ABN2FVA3_9ACTN</name>
<dbReference type="RefSeq" id="WP_344116307.1">
    <property type="nucleotide sequence ID" value="NZ_BAAANE010000015.1"/>
</dbReference>
<accession>A0ABN2FVA3</accession>
<proteinExistence type="predicted"/>
<dbReference type="InterPro" id="IPR011008">
    <property type="entry name" value="Dimeric_a/b-barrel"/>
</dbReference>
<gene>
    <name evidence="1" type="ORF">GCM10009744_61940</name>
</gene>
<organism evidence="1 2">
    <name type="scientific">Kribbella alba</name>
    <dbReference type="NCBI Taxonomy" id="190197"/>
    <lineage>
        <taxon>Bacteria</taxon>
        <taxon>Bacillati</taxon>
        <taxon>Actinomycetota</taxon>
        <taxon>Actinomycetes</taxon>
        <taxon>Propionibacteriales</taxon>
        <taxon>Kribbellaceae</taxon>
        <taxon>Kribbella</taxon>
    </lineage>
</organism>
<reference evidence="1 2" key="1">
    <citation type="journal article" date="2019" name="Int. J. Syst. Evol. Microbiol.">
        <title>The Global Catalogue of Microorganisms (GCM) 10K type strain sequencing project: providing services to taxonomists for standard genome sequencing and annotation.</title>
        <authorList>
            <consortium name="The Broad Institute Genomics Platform"/>
            <consortium name="The Broad Institute Genome Sequencing Center for Infectious Disease"/>
            <person name="Wu L."/>
            <person name="Ma J."/>
        </authorList>
    </citation>
    <scope>NUCLEOTIDE SEQUENCE [LARGE SCALE GENOMIC DNA]</scope>
    <source>
        <strain evidence="1 2">JCM 14306</strain>
    </source>
</reference>
<keyword evidence="2" id="KW-1185">Reference proteome</keyword>
<dbReference type="SUPFAM" id="SSF54909">
    <property type="entry name" value="Dimeric alpha+beta barrel"/>
    <property type="match status" value="1"/>
</dbReference>
<comment type="caution">
    <text evidence="1">The sequence shown here is derived from an EMBL/GenBank/DDBJ whole genome shotgun (WGS) entry which is preliminary data.</text>
</comment>
<dbReference type="EMBL" id="BAAANE010000015">
    <property type="protein sequence ID" value="GAA1660035.1"/>
    <property type="molecule type" value="Genomic_DNA"/>
</dbReference>
<dbReference type="Proteomes" id="UP001501319">
    <property type="component" value="Unassembled WGS sequence"/>
</dbReference>